<evidence type="ECO:0000256" key="6">
    <source>
        <dbReference type="ARBA" id="ARBA00022691"/>
    </source>
</evidence>
<dbReference type="PANTHER" id="PTHR24422:SF27">
    <property type="entry name" value="PROTEIN-GLUTAMATE O-METHYLTRANSFERASE"/>
    <property type="match status" value="1"/>
</dbReference>
<evidence type="ECO:0000259" key="12">
    <source>
        <dbReference type="PROSITE" id="PS50113"/>
    </source>
</evidence>
<protein>
    <submittedName>
        <fullName evidence="15">Two-component system, chemotaxis family, CheB/CheR fusion protein</fullName>
    </submittedName>
</protein>
<feature type="active site" evidence="10">
    <location>
        <position position="145"/>
    </location>
</feature>
<dbReference type="Pfam" id="PF01739">
    <property type="entry name" value="CheR"/>
    <property type="match status" value="1"/>
</dbReference>
<feature type="domain" description="PAC" evidence="12">
    <location>
        <begin position="780"/>
        <end position="831"/>
    </location>
</feature>
<dbReference type="InterPro" id="IPR036804">
    <property type="entry name" value="CheR_N_sf"/>
</dbReference>
<organism evidence="15 16">
    <name type="scientific">Paracoccus tibetensis</name>
    <dbReference type="NCBI Taxonomy" id="336292"/>
    <lineage>
        <taxon>Bacteria</taxon>
        <taxon>Pseudomonadati</taxon>
        <taxon>Pseudomonadota</taxon>
        <taxon>Alphaproteobacteria</taxon>
        <taxon>Rhodobacterales</taxon>
        <taxon>Paracoccaceae</taxon>
        <taxon>Paracoccus</taxon>
    </lineage>
</organism>
<dbReference type="InterPro" id="IPR035965">
    <property type="entry name" value="PAS-like_dom_sf"/>
</dbReference>
<evidence type="ECO:0000259" key="13">
    <source>
        <dbReference type="PROSITE" id="PS50122"/>
    </source>
</evidence>
<feature type="region of interest" description="Disordered" evidence="11">
    <location>
        <begin position="672"/>
        <end position="696"/>
    </location>
</feature>
<dbReference type="Gene3D" id="3.30.565.10">
    <property type="entry name" value="Histidine kinase-like ATPase, C-terminal domain"/>
    <property type="match status" value="1"/>
</dbReference>
<proteinExistence type="predicted"/>
<evidence type="ECO:0000259" key="14">
    <source>
        <dbReference type="PROSITE" id="PS50123"/>
    </source>
</evidence>
<dbReference type="SMART" id="SM00138">
    <property type="entry name" value="MeTrc"/>
    <property type="match status" value="1"/>
</dbReference>
<keyword evidence="3" id="KW-0597">Phosphoprotein</keyword>
<dbReference type="RefSeq" id="WP_090739738.1">
    <property type="nucleotide sequence ID" value="NZ_FMVT01000001.1"/>
</dbReference>
<feature type="active site" evidence="10">
    <location>
        <position position="26"/>
    </location>
</feature>
<dbReference type="PANTHER" id="PTHR24422">
    <property type="entry name" value="CHEMOTAXIS PROTEIN METHYLTRANSFERASE"/>
    <property type="match status" value="1"/>
</dbReference>
<dbReference type="PROSITE" id="PS50113">
    <property type="entry name" value="PAC"/>
    <property type="match status" value="1"/>
</dbReference>
<feature type="domain" description="CheR-type methyltransferase" evidence="14">
    <location>
        <begin position="204"/>
        <end position="475"/>
    </location>
</feature>
<keyword evidence="16" id="KW-1185">Reference proteome</keyword>
<dbReference type="Proteomes" id="UP000199502">
    <property type="component" value="Unassembled WGS sequence"/>
</dbReference>
<dbReference type="GO" id="GO:0005524">
    <property type="term" value="F:ATP binding"/>
    <property type="evidence" value="ECO:0007669"/>
    <property type="project" value="UniProtKB-KW"/>
</dbReference>
<dbReference type="Gene3D" id="3.30.450.20">
    <property type="entry name" value="PAS domain"/>
    <property type="match status" value="2"/>
</dbReference>
<dbReference type="STRING" id="336292.SAMN05660710_00306"/>
<dbReference type="GO" id="GO:0032259">
    <property type="term" value="P:methylation"/>
    <property type="evidence" value="ECO:0007669"/>
    <property type="project" value="UniProtKB-KW"/>
</dbReference>
<dbReference type="GO" id="GO:0008983">
    <property type="term" value="F:protein-glutamate O-methyltransferase activity"/>
    <property type="evidence" value="ECO:0007669"/>
    <property type="project" value="UniProtKB-EC"/>
</dbReference>
<keyword evidence="8" id="KW-0418">Kinase</keyword>
<dbReference type="InterPro" id="IPR035909">
    <property type="entry name" value="CheB_C"/>
</dbReference>
<evidence type="ECO:0000256" key="9">
    <source>
        <dbReference type="ARBA" id="ARBA00022840"/>
    </source>
</evidence>
<dbReference type="PROSITE" id="PS50122">
    <property type="entry name" value="CHEB"/>
    <property type="match status" value="1"/>
</dbReference>
<evidence type="ECO:0000313" key="16">
    <source>
        <dbReference type="Proteomes" id="UP000199502"/>
    </source>
</evidence>
<keyword evidence="6" id="KW-0949">S-adenosyl-L-methionine</keyword>
<comment type="catalytic activity">
    <reaction evidence="2">
        <text>L-glutamyl-[protein] + S-adenosyl-L-methionine = [protein]-L-glutamate 5-O-methyl ester + S-adenosyl-L-homocysteine</text>
        <dbReference type="Rhea" id="RHEA:24452"/>
        <dbReference type="Rhea" id="RHEA-COMP:10208"/>
        <dbReference type="Rhea" id="RHEA-COMP:10311"/>
        <dbReference type="ChEBI" id="CHEBI:29973"/>
        <dbReference type="ChEBI" id="CHEBI:57856"/>
        <dbReference type="ChEBI" id="CHEBI:59789"/>
        <dbReference type="ChEBI" id="CHEBI:82795"/>
        <dbReference type="EC" id="2.1.1.80"/>
    </reaction>
</comment>
<dbReference type="Pfam" id="PF13596">
    <property type="entry name" value="PAS_10"/>
    <property type="match status" value="1"/>
</dbReference>
<feature type="compositionally biased region" description="Low complexity" evidence="11">
    <location>
        <begin position="677"/>
        <end position="686"/>
    </location>
</feature>
<dbReference type="PRINTS" id="PR00996">
    <property type="entry name" value="CHERMTFRASE"/>
</dbReference>
<evidence type="ECO:0000256" key="2">
    <source>
        <dbReference type="ARBA" id="ARBA00001541"/>
    </source>
</evidence>
<dbReference type="InterPro" id="IPR029063">
    <property type="entry name" value="SAM-dependent_MTases_sf"/>
</dbReference>
<dbReference type="InterPro" id="IPR036890">
    <property type="entry name" value="HATPase_C_sf"/>
</dbReference>
<keyword evidence="5" id="KW-0808">Transferase</keyword>
<dbReference type="Pfam" id="PF03705">
    <property type="entry name" value="CheR_N"/>
    <property type="match status" value="1"/>
</dbReference>
<evidence type="ECO:0000256" key="11">
    <source>
        <dbReference type="SAM" id="MobiDB-lite"/>
    </source>
</evidence>
<sequence>MNDASVAPTAQLDARPAFAVVAIGASAGGLEALHELLRSARRDDPAAYVVIQHLDPTHESVLAELLDRRTELSVQQAWDGLELQRGHVYTIPPGARMLISNGRLRMTSFDQPRGLRRPIDDFFESLAEDCGPAAACVILSGTGADGTLGLRAIKEHGGICVVQEPSTARYDGMPLSAEATGLVDFVLPPDRIVPTILQFFESSDTELAEEVVTADARRICQHLLERTGHDFCGYKMSTLIRRIRRRLQVLNIASTRDYLAHLMGNDAECDALLNEFLINVTRFFRDAEMFETLRVKAIRPLVAAAGEEDIRVWVPGCSSGEEAYSIAMLVDAEMRAAGKRPRFVVLASDIDRKMIEIARGGTYPSSALADIPEPLRRDYTIHRGAQMQVVSQLRDRVRFSMHSLVRDPPFNKVDLISCRNLLIYLDEDLQSRILPLFHYALRPEGYLFLGPSEGVRREAGRFEELDRSARLFRRDASPARLPLDLPLARRAPEGETGAGAGRQPSSSEGRDAAATARKRLMDRYAPATLQVSAAGEVLWTAGRLGRYLSVDPAARKPQLISSIMHPGLRDAVVSALSEVTASNRPVVMRDLQARSEMGSQPVTLFVEPLPDRSLLMVFQDNGSMIRDLDEFGGFEDLRTSETRTERLEEELRLTQAELRGTVEALETANEELKSSNEEMMSMNEELQSTNEELSTVNDELKSKVDDLTAANSDLQNFFSATKIPLLVVDRDIRVRNFTAASAQIFPLRRSDQGRPLADVSNVFASNLLEQMAQEVVATGEAQGTELVEPSGGRVWRVDAKPYRSKDGYTEGAMLVFEDVTALRDLREAVQRQDERLKSVRKLARIAVWQYDAAAGKLTIDDSSDLLGIGETAALPLPAFAALIAPADREALIADLTHCAEGGSMRRIISPSGEGRSDIRLAAAGESVGSGDATQVLGVLLDVTAVESAARLREAVISEMDHRVKNLFTQISAMLRMASRHAESPETLAEEVSGRINALAQSHSLTTRRGAMSETRLDQLVGTTLEPYRGAKVSIEGPEVSVRAAKVVPLSLIFHELATNAFKYGVLGALPGRLRVEWELTEDHVELRWIEDYTSPQQISESDPGFGSTLLEGAAAQLDAELSVEQLPDRRITRFCF</sequence>
<dbReference type="InterPro" id="IPR000700">
    <property type="entry name" value="PAS-assoc_C"/>
</dbReference>
<dbReference type="InterPro" id="IPR022641">
    <property type="entry name" value="CheR_N"/>
</dbReference>
<dbReference type="GO" id="GO:0008984">
    <property type="term" value="F:protein-glutamate methylesterase activity"/>
    <property type="evidence" value="ECO:0007669"/>
    <property type="project" value="InterPro"/>
</dbReference>
<evidence type="ECO:0000256" key="7">
    <source>
        <dbReference type="ARBA" id="ARBA00022741"/>
    </source>
</evidence>
<keyword evidence="4" id="KW-0489">Methyltransferase</keyword>
<dbReference type="InterPro" id="IPR000673">
    <property type="entry name" value="Sig_transdc_resp-reg_Me-estase"/>
</dbReference>
<keyword evidence="10" id="KW-0378">Hydrolase</keyword>
<feature type="compositionally biased region" description="Polar residues" evidence="11">
    <location>
        <begin position="687"/>
        <end position="696"/>
    </location>
</feature>
<keyword evidence="10" id="KW-0145">Chemotaxis</keyword>
<evidence type="ECO:0000256" key="3">
    <source>
        <dbReference type="ARBA" id="ARBA00022553"/>
    </source>
</evidence>
<dbReference type="Pfam" id="PF07536">
    <property type="entry name" value="HWE_HK"/>
    <property type="match status" value="1"/>
</dbReference>
<evidence type="ECO:0000256" key="1">
    <source>
        <dbReference type="ARBA" id="ARBA00000085"/>
    </source>
</evidence>
<dbReference type="SUPFAM" id="SSF47757">
    <property type="entry name" value="Chemotaxis receptor methyltransferase CheR, N-terminal domain"/>
    <property type="match status" value="1"/>
</dbReference>
<dbReference type="GO" id="GO:0000156">
    <property type="term" value="F:phosphorelay response regulator activity"/>
    <property type="evidence" value="ECO:0007669"/>
    <property type="project" value="InterPro"/>
</dbReference>
<dbReference type="GO" id="GO:0005737">
    <property type="term" value="C:cytoplasm"/>
    <property type="evidence" value="ECO:0007669"/>
    <property type="project" value="InterPro"/>
</dbReference>
<feature type="region of interest" description="Disordered" evidence="11">
    <location>
        <begin position="483"/>
        <end position="514"/>
    </location>
</feature>
<evidence type="ECO:0000256" key="8">
    <source>
        <dbReference type="ARBA" id="ARBA00022777"/>
    </source>
</evidence>
<dbReference type="Gene3D" id="1.10.155.10">
    <property type="entry name" value="Chemotaxis receptor methyltransferase CheR, N-terminal domain"/>
    <property type="match status" value="1"/>
</dbReference>
<dbReference type="CDD" id="cd02440">
    <property type="entry name" value="AdoMet_MTases"/>
    <property type="match status" value="1"/>
</dbReference>
<name>A0A1G5BWH6_9RHOB</name>
<dbReference type="InterPro" id="IPR050903">
    <property type="entry name" value="Bact_Chemotaxis_MeTrfase"/>
</dbReference>
<dbReference type="AlphaFoldDB" id="A0A1G5BWH6"/>
<feature type="domain" description="CheB-type methylesterase" evidence="13">
    <location>
        <begin position="14"/>
        <end position="203"/>
    </location>
</feature>
<keyword evidence="9" id="KW-0067">ATP-binding</keyword>
<dbReference type="PROSITE" id="PS50123">
    <property type="entry name" value="CHER"/>
    <property type="match status" value="1"/>
</dbReference>
<dbReference type="InterPro" id="IPR011102">
    <property type="entry name" value="Sig_transdc_His_kinase_HWE"/>
</dbReference>
<dbReference type="GO" id="GO:0006935">
    <property type="term" value="P:chemotaxis"/>
    <property type="evidence" value="ECO:0007669"/>
    <property type="project" value="UniProtKB-UniRule"/>
</dbReference>
<dbReference type="Gene3D" id="3.40.50.150">
    <property type="entry name" value="Vaccinia Virus protein VP39"/>
    <property type="match status" value="1"/>
</dbReference>
<evidence type="ECO:0000256" key="10">
    <source>
        <dbReference type="PROSITE-ProRule" id="PRU00050"/>
    </source>
</evidence>
<dbReference type="Gene3D" id="3.40.50.180">
    <property type="entry name" value="Methylesterase CheB, C-terminal domain"/>
    <property type="match status" value="1"/>
</dbReference>
<dbReference type="InterPro" id="IPR000780">
    <property type="entry name" value="CheR_MeTrfase"/>
</dbReference>
<dbReference type="GO" id="GO:0004673">
    <property type="term" value="F:protein histidine kinase activity"/>
    <property type="evidence" value="ECO:0007669"/>
    <property type="project" value="UniProtKB-EC"/>
</dbReference>
<evidence type="ECO:0000256" key="5">
    <source>
        <dbReference type="ARBA" id="ARBA00022679"/>
    </source>
</evidence>
<dbReference type="EMBL" id="FMVT01000001">
    <property type="protein sequence ID" value="SCX94508.1"/>
    <property type="molecule type" value="Genomic_DNA"/>
</dbReference>
<feature type="active site" evidence="10">
    <location>
        <position position="53"/>
    </location>
</feature>
<dbReference type="InterPro" id="IPR022642">
    <property type="entry name" value="CheR_C"/>
</dbReference>
<accession>A0A1G5BWH6</accession>
<evidence type="ECO:0000313" key="15">
    <source>
        <dbReference type="EMBL" id="SCX94508.1"/>
    </source>
</evidence>
<dbReference type="SUPFAM" id="SSF53335">
    <property type="entry name" value="S-adenosyl-L-methionine-dependent methyltransferases"/>
    <property type="match status" value="1"/>
</dbReference>
<dbReference type="Pfam" id="PF01339">
    <property type="entry name" value="CheB_methylest"/>
    <property type="match status" value="1"/>
</dbReference>
<gene>
    <name evidence="15" type="ORF">SAMN05660710_00306</name>
</gene>
<dbReference type="SMART" id="SM00911">
    <property type="entry name" value="HWE_HK"/>
    <property type="match status" value="1"/>
</dbReference>
<reference evidence="15 16" key="1">
    <citation type="submission" date="2016-10" db="EMBL/GenBank/DDBJ databases">
        <authorList>
            <person name="de Groot N.N."/>
        </authorList>
    </citation>
    <scope>NUCLEOTIDE SEQUENCE [LARGE SCALE GENOMIC DNA]</scope>
    <source>
        <strain evidence="15 16">CGMCC 1.8925</strain>
    </source>
</reference>
<dbReference type="OrthoDB" id="9816309at2"/>
<evidence type="ECO:0000256" key="4">
    <source>
        <dbReference type="ARBA" id="ARBA00022603"/>
    </source>
</evidence>
<dbReference type="SUPFAM" id="SSF55785">
    <property type="entry name" value="PYP-like sensor domain (PAS domain)"/>
    <property type="match status" value="1"/>
</dbReference>
<dbReference type="SUPFAM" id="SSF52738">
    <property type="entry name" value="Methylesterase CheB, C-terminal domain"/>
    <property type="match status" value="1"/>
</dbReference>
<keyword evidence="7" id="KW-0547">Nucleotide-binding</keyword>
<comment type="catalytic activity">
    <reaction evidence="1">
        <text>ATP + protein L-histidine = ADP + protein N-phospho-L-histidine.</text>
        <dbReference type="EC" id="2.7.13.3"/>
    </reaction>
</comment>
<dbReference type="CDD" id="cd16434">
    <property type="entry name" value="CheB-CheR_fusion"/>
    <property type="match status" value="1"/>
</dbReference>